<feature type="compositionally biased region" description="Polar residues" evidence="1">
    <location>
        <begin position="815"/>
        <end position="848"/>
    </location>
</feature>
<accession>A0A3F2RIZ4</accession>
<name>A0A3F2RIZ4_9STRA</name>
<protein>
    <submittedName>
        <fullName evidence="2">Uncharacterized protein</fullName>
    </submittedName>
</protein>
<evidence type="ECO:0000313" key="3">
    <source>
        <dbReference type="Proteomes" id="UP000277300"/>
    </source>
</evidence>
<sequence>MKSTDGSDAFGGRRVSAAAAAKSDAGNDFLKVISVDLSSLEQRFESISTRLAAIETRLDIKEKRTTQHESNGIAPEGDEDAITTAILKIPAGDTRTSARKEVSDPAVEKDEGHIEGDVTSTNDGSPDSGDNNATTEQSTPHHKVYTDGVTLAQELESLRAGQLRLKIDHEVARSELAVDMANLRNDLEERQMTELQDFREEVLATSITATKRLQNEYQKLASTMDMSLSEQKLAENRWKVAFEETMAARIQDIWSGLHSTARKLQESMQYLQTEMVTQEESSREVNTFVDTMRASSERLSRDSELHSKKLAEQEKGLEHINEMCNQASVRLDEQDAKLKSEVGMIYRQLETADARVQQYGNQYDAFVTATDKSFATLTSDLAACNSCLTDHQTVLHSLDTAILGHREDIIRMDDRITTTDTKIGSMDGRVSLTEKKLVTTVGMVQEHYQEQQQIVAGLQASINQAVVERAAMKHASSDLSFSVQETQQHLHEVSKVASTTELALVRTAAELPKLHALVTTNSSNIAKNRQSIRDIATMIEDDRKAASTLQTAFKNEVADSVARFTAAEERDVQAQDAIANAAVTAEDVKTDLKAAIVKNGNLIHQLNTMVDSLAITESTEDMEDKMSSFAVACAQLGLKLEFFSRKTGSTDSACVMKDDVKASLAILLTKVIRFLGSGVSIDQNKYLLMAKRSQAVDPVSGQIILEMPPQHVLEDFRVTKAAAFAAKTRLAIDQLQPVLRTNRTSVDFRDAFERKLRFVLEFGLANLFPNMGKPKNPVIRRTGEFGTCIACDRPLDDDPPPEDSDMPPMRHRAQQDNASSLQNEESMVSEQQRSTSNGQHDATSSRPNSAGMRTRIDTKTVVRGRSGASMLRPKGGGDTVHNAPGTGEYVYRGGFRIPKPNPNAMMSASVASLLTFPAASVVSVLPEKAEESTGSPFDMDNSSLERVALLGKCQVVEIPSINGTSGVGGGAAAVRAARPQTAPLRVKSLPRLDVPAPSIDISPVSPPDTMSPTTLEQQFCS</sequence>
<feature type="region of interest" description="Disordered" evidence="1">
    <location>
        <begin position="996"/>
        <end position="1021"/>
    </location>
</feature>
<dbReference type="Gene3D" id="1.20.5.340">
    <property type="match status" value="1"/>
</dbReference>
<feature type="compositionally biased region" description="Polar residues" evidence="1">
    <location>
        <begin position="1010"/>
        <end position="1021"/>
    </location>
</feature>
<evidence type="ECO:0000313" key="2">
    <source>
        <dbReference type="EMBL" id="RLN58071.1"/>
    </source>
</evidence>
<evidence type="ECO:0000256" key="1">
    <source>
        <dbReference type="SAM" id="MobiDB-lite"/>
    </source>
</evidence>
<proteinExistence type="predicted"/>
<organism evidence="2 3">
    <name type="scientific">Phytophthora kernoviae</name>
    <dbReference type="NCBI Taxonomy" id="325452"/>
    <lineage>
        <taxon>Eukaryota</taxon>
        <taxon>Sar</taxon>
        <taxon>Stramenopiles</taxon>
        <taxon>Oomycota</taxon>
        <taxon>Peronosporomycetes</taxon>
        <taxon>Peronosporales</taxon>
        <taxon>Peronosporaceae</taxon>
        <taxon>Phytophthora</taxon>
    </lineage>
</organism>
<dbReference type="EMBL" id="MBDO02000278">
    <property type="protein sequence ID" value="RLN58071.1"/>
    <property type="molecule type" value="Genomic_DNA"/>
</dbReference>
<feature type="region of interest" description="Disordered" evidence="1">
    <location>
        <begin position="1"/>
        <end position="22"/>
    </location>
</feature>
<dbReference type="Proteomes" id="UP000277300">
    <property type="component" value="Unassembled WGS sequence"/>
</dbReference>
<reference evidence="2 3" key="1">
    <citation type="submission" date="2018-07" db="EMBL/GenBank/DDBJ databases">
        <title>Genome sequencing of oomycete isolates from Chile give support for New Zealand origin for Phytophthora kernoviae and make available the first Nothophytophthora sp. genome.</title>
        <authorList>
            <person name="Studholme D.J."/>
            <person name="Sanfuentes E."/>
            <person name="Panda P."/>
            <person name="Hill R."/>
            <person name="Sambles C."/>
            <person name="Grant M."/>
            <person name="Williams N.M."/>
            <person name="Mcdougal R.L."/>
        </authorList>
    </citation>
    <scope>NUCLEOTIDE SEQUENCE [LARGE SCALE GENOMIC DNA]</scope>
    <source>
        <strain evidence="2">Chile6</strain>
    </source>
</reference>
<feature type="compositionally biased region" description="Acidic residues" evidence="1">
    <location>
        <begin position="795"/>
        <end position="805"/>
    </location>
</feature>
<feature type="region of interest" description="Disordered" evidence="1">
    <location>
        <begin position="790"/>
        <end position="857"/>
    </location>
</feature>
<gene>
    <name evidence="2" type="ORF">BBP00_00007194</name>
</gene>
<dbReference type="OrthoDB" id="77338at2759"/>
<feature type="compositionally biased region" description="Polar residues" evidence="1">
    <location>
        <begin position="118"/>
        <end position="138"/>
    </location>
</feature>
<dbReference type="AlphaFoldDB" id="A0A3F2RIZ4"/>
<feature type="region of interest" description="Disordered" evidence="1">
    <location>
        <begin position="89"/>
        <end position="143"/>
    </location>
</feature>
<comment type="caution">
    <text evidence="2">The sequence shown here is derived from an EMBL/GenBank/DDBJ whole genome shotgun (WGS) entry which is preliminary data.</text>
</comment>
<feature type="compositionally biased region" description="Basic and acidic residues" evidence="1">
    <location>
        <begin position="96"/>
        <end position="116"/>
    </location>
</feature>